<organism evidence="1 2">
    <name type="scientific">Ichnoviriform fugitivi</name>
    <dbReference type="NCBI Taxonomy" id="265522"/>
    <lineage>
        <taxon>Viruses</taxon>
        <taxon>Viruses incertae sedis</taxon>
        <taxon>Polydnaviriformidae</taxon>
        <taxon>Ichnoviriform</taxon>
    </lineage>
</organism>
<reference evidence="1 2" key="1">
    <citation type="journal article" date="2007" name="Virology">
        <title>Shared and species-specific features among ichnovirus genomes.</title>
        <authorList>
            <person name="Tanaka K."/>
            <person name="Lapointe R."/>
            <person name="Barney W.E."/>
            <person name="Makkay A.M."/>
            <person name="Stoltz D."/>
            <person name="Cusson M."/>
            <person name="Webb B.A."/>
        </authorList>
    </citation>
    <scope>NUCLEOTIDE SEQUENCE [LARGE SCALE GENOMIC DNA]</scope>
</reference>
<accession>A2Q0K9</accession>
<dbReference type="Pfam" id="PF12132">
    <property type="entry name" value="DUF3587"/>
    <property type="match status" value="1"/>
</dbReference>
<dbReference type="RefSeq" id="YP_001031319.1">
    <property type="nucleotide sequence ID" value="NC_008990.1"/>
</dbReference>
<dbReference type="EMBL" id="AB291200">
    <property type="protein sequence ID" value="BAF45724.1"/>
    <property type="molecule type" value="Genomic_DNA"/>
</dbReference>
<dbReference type="InterPro" id="IPR021982">
    <property type="entry name" value="REEP_Ichnovirus"/>
</dbReference>
<protein>
    <submittedName>
        <fullName evidence="1">Repeat element protein-d6.1</fullName>
    </submittedName>
</protein>
<dbReference type="Proteomes" id="UP000204242">
    <property type="component" value="Genome"/>
</dbReference>
<proteinExistence type="predicted"/>
<sequence>MESCKRRKTSAPAQPTRPFPRLLPVLTAQYIYLPIDVYVYMSQFLNFADYRNFMESLWPRMNVDGAIQAQLRRLSTYRTTTTFINGETLAIEYNCDPWRKKDERVLVNIDSLLPVFGGVRPINVDQFTDVWSLKNFVRMHVHLDMCTERRYASCCCYAQVVEPYGVAAFVKPLTNKCEFQHFHHYCWQHVLHWLTYFLNNTLMPPEDNGFFDEHMTRSYLNFLSKTINFRATQ</sequence>
<dbReference type="OrthoDB" id="20at10482"/>
<name>A2Q0K9_9VIRU</name>
<dbReference type="KEGG" id="vg:5076368"/>
<dbReference type="GeneID" id="5076368"/>
<evidence type="ECO:0000313" key="2">
    <source>
        <dbReference type="Proteomes" id="UP000204242"/>
    </source>
</evidence>
<evidence type="ECO:0000313" key="1">
    <source>
        <dbReference type="EMBL" id="BAF45724.1"/>
    </source>
</evidence>